<protein>
    <submittedName>
        <fullName evidence="8">Biopolymer transporter ExbD</fullName>
    </submittedName>
</protein>
<accession>A0A933SAH4</accession>
<gene>
    <name evidence="8" type="ORF">HZA61_05710</name>
</gene>
<comment type="subcellular location">
    <subcellularLocation>
        <location evidence="1">Cell membrane</location>
        <topology evidence="1">Single-pass membrane protein</topology>
    </subcellularLocation>
    <subcellularLocation>
        <location evidence="7">Cell membrane</location>
        <topology evidence="7">Single-pass type II membrane protein</topology>
    </subcellularLocation>
</comment>
<keyword evidence="5" id="KW-1133">Transmembrane helix</keyword>
<proteinExistence type="inferred from homology"/>
<keyword evidence="7" id="KW-0813">Transport</keyword>
<evidence type="ECO:0000313" key="8">
    <source>
        <dbReference type="EMBL" id="MBI5168961.1"/>
    </source>
</evidence>
<dbReference type="EMBL" id="JACRIW010000038">
    <property type="protein sequence ID" value="MBI5168961.1"/>
    <property type="molecule type" value="Genomic_DNA"/>
</dbReference>
<evidence type="ECO:0000256" key="5">
    <source>
        <dbReference type="ARBA" id="ARBA00022989"/>
    </source>
</evidence>
<comment type="caution">
    <text evidence="8">The sequence shown here is derived from an EMBL/GenBank/DDBJ whole genome shotgun (WGS) entry which is preliminary data.</text>
</comment>
<sequence length="166" mass="18091">MLKKMRRIGIAIDMTPMVDVAFLLLIFFMCTTQFKPPEKDKITLPDSNSPAKSPESDIITIAVTAPKPENNFQSQVRVVYRQGGQEVDRLIAPESVKMDLGPVLSTARAANPKSRVLVKMDRGAAFGVMADMMSAFQESNATRFNVQTNLMKGGGAFGGTNPPPTK</sequence>
<organism evidence="8 9">
    <name type="scientific">Eiseniibacteriota bacterium</name>
    <dbReference type="NCBI Taxonomy" id="2212470"/>
    <lineage>
        <taxon>Bacteria</taxon>
        <taxon>Candidatus Eiseniibacteriota</taxon>
    </lineage>
</organism>
<evidence type="ECO:0000256" key="6">
    <source>
        <dbReference type="ARBA" id="ARBA00023136"/>
    </source>
</evidence>
<reference evidence="8" key="1">
    <citation type="submission" date="2020-07" db="EMBL/GenBank/DDBJ databases">
        <title>Huge and variable diversity of episymbiotic CPR bacteria and DPANN archaea in groundwater ecosystems.</title>
        <authorList>
            <person name="He C.Y."/>
            <person name="Keren R."/>
            <person name="Whittaker M."/>
            <person name="Farag I.F."/>
            <person name="Doudna J."/>
            <person name="Cate J.H.D."/>
            <person name="Banfield J.F."/>
        </authorList>
    </citation>
    <scope>NUCLEOTIDE SEQUENCE</scope>
    <source>
        <strain evidence="8">NC_groundwater_1813_Pr3_B-0.1um_71_17</strain>
    </source>
</reference>
<dbReference type="PANTHER" id="PTHR30558">
    <property type="entry name" value="EXBD MEMBRANE COMPONENT OF PMF-DRIVEN MACROMOLECULE IMPORT SYSTEM"/>
    <property type="match status" value="1"/>
</dbReference>
<evidence type="ECO:0000256" key="2">
    <source>
        <dbReference type="ARBA" id="ARBA00005811"/>
    </source>
</evidence>
<evidence type="ECO:0000313" key="9">
    <source>
        <dbReference type="Proteomes" id="UP000696931"/>
    </source>
</evidence>
<keyword evidence="4 7" id="KW-0812">Transmembrane</keyword>
<evidence type="ECO:0000256" key="1">
    <source>
        <dbReference type="ARBA" id="ARBA00004162"/>
    </source>
</evidence>
<dbReference type="GO" id="GO:0015031">
    <property type="term" value="P:protein transport"/>
    <property type="evidence" value="ECO:0007669"/>
    <property type="project" value="UniProtKB-KW"/>
</dbReference>
<keyword evidence="7" id="KW-0653">Protein transport</keyword>
<evidence type="ECO:0000256" key="4">
    <source>
        <dbReference type="ARBA" id="ARBA00022692"/>
    </source>
</evidence>
<keyword evidence="3" id="KW-1003">Cell membrane</keyword>
<dbReference type="GO" id="GO:0022857">
    <property type="term" value="F:transmembrane transporter activity"/>
    <property type="evidence" value="ECO:0007669"/>
    <property type="project" value="InterPro"/>
</dbReference>
<name>A0A933SAH4_UNCEI</name>
<evidence type="ECO:0000256" key="3">
    <source>
        <dbReference type="ARBA" id="ARBA00022475"/>
    </source>
</evidence>
<dbReference type="InterPro" id="IPR003400">
    <property type="entry name" value="ExbD"/>
</dbReference>
<dbReference type="PANTHER" id="PTHR30558:SF3">
    <property type="entry name" value="BIOPOLYMER TRANSPORT PROTEIN EXBD-RELATED"/>
    <property type="match status" value="1"/>
</dbReference>
<dbReference type="AlphaFoldDB" id="A0A933SAH4"/>
<dbReference type="Pfam" id="PF02472">
    <property type="entry name" value="ExbD"/>
    <property type="match status" value="1"/>
</dbReference>
<evidence type="ECO:0000256" key="7">
    <source>
        <dbReference type="RuleBase" id="RU003879"/>
    </source>
</evidence>
<dbReference type="Proteomes" id="UP000696931">
    <property type="component" value="Unassembled WGS sequence"/>
</dbReference>
<comment type="similarity">
    <text evidence="2 7">Belongs to the ExbD/TolR family.</text>
</comment>
<keyword evidence="6" id="KW-0472">Membrane</keyword>
<dbReference type="GO" id="GO:0005886">
    <property type="term" value="C:plasma membrane"/>
    <property type="evidence" value="ECO:0007669"/>
    <property type="project" value="UniProtKB-SubCell"/>
</dbReference>